<name>A0A2P6QU99_ROSCH</name>
<keyword evidence="1" id="KW-0812">Transmembrane</keyword>
<keyword evidence="1" id="KW-0472">Membrane</keyword>
<proteinExistence type="predicted"/>
<dbReference type="EC" id="6.2.1.20" evidence="2"/>
<dbReference type="GO" id="GO:0008922">
    <property type="term" value="F:long-chain fatty acid [acyl-carrier-protein] ligase activity"/>
    <property type="evidence" value="ECO:0007669"/>
    <property type="project" value="UniProtKB-EC"/>
</dbReference>
<protein>
    <submittedName>
        <fullName evidence="2">Putative long-chain-fatty-acid--[acyl-carrier-protein] ligase</fullName>
        <ecNumber evidence="2">6.2.1.20</ecNumber>
    </submittedName>
</protein>
<reference evidence="2 3" key="1">
    <citation type="journal article" date="2018" name="Nat. Genet.">
        <title>The Rosa genome provides new insights in the design of modern roses.</title>
        <authorList>
            <person name="Bendahmane M."/>
        </authorList>
    </citation>
    <scope>NUCLEOTIDE SEQUENCE [LARGE SCALE GENOMIC DNA]</scope>
    <source>
        <strain evidence="3">cv. Old Blush</strain>
    </source>
</reference>
<evidence type="ECO:0000256" key="1">
    <source>
        <dbReference type="SAM" id="Phobius"/>
    </source>
</evidence>
<gene>
    <name evidence="2" type="ORF">RchiOBHm_Chr4g0405781</name>
</gene>
<dbReference type="EMBL" id="PDCK01000042">
    <property type="protein sequence ID" value="PRQ37724.1"/>
    <property type="molecule type" value="Genomic_DNA"/>
</dbReference>
<dbReference type="Proteomes" id="UP000238479">
    <property type="component" value="Chromosome 4"/>
</dbReference>
<evidence type="ECO:0000313" key="3">
    <source>
        <dbReference type="Proteomes" id="UP000238479"/>
    </source>
</evidence>
<keyword evidence="2" id="KW-0436">Ligase</keyword>
<accession>A0A2P6QU99</accession>
<feature type="transmembrane region" description="Helical" evidence="1">
    <location>
        <begin position="47"/>
        <end position="70"/>
    </location>
</feature>
<comment type="caution">
    <text evidence="2">The sequence shown here is derived from an EMBL/GenBank/DDBJ whole genome shotgun (WGS) entry which is preliminary data.</text>
</comment>
<evidence type="ECO:0000313" key="2">
    <source>
        <dbReference type="EMBL" id="PRQ37724.1"/>
    </source>
</evidence>
<keyword evidence="3" id="KW-1185">Reference proteome</keyword>
<sequence>MGARIVAAILWPLHVLGTKLVYSKIHSAIGISKVISLTFWTDKSGYFSSLCQLLFIGIDFEIVCILRLVFVE</sequence>
<dbReference type="Gramene" id="PRQ37724">
    <property type="protein sequence ID" value="PRQ37724"/>
    <property type="gene ID" value="RchiOBHm_Chr4g0405781"/>
</dbReference>
<organism evidence="2 3">
    <name type="scientific">Rosa chinensis</name>
    <name type="common">China rose</name>
    <dbReference type="NCBI Taxonomy" id="74649"/>
    <lineage>
        <taxon>Eukaryota</taxon>
        <taxon>Viridiplantae</taxon>
        <taxon>Streptophyta</taxon>
        <taxon>Embryophyta</taxon>
        <taxon>Tracheophyta</taxon>
        <taxon>Spermatophyta</taxon>
        <taxon>Magnoliopsida</taxon>
        <taxon>eudicotyledons</taxon>
        <taxon>Gunneridae</taxon>
        <taxon>Pentapetalae</taxon>
        <taxon>rosids</taxon>
        <taxon>fabids</taxon>
        <taxon>Rosales</taxon>
        <taxon>Rosaceae</taxon>
        <taxon>Rosoideae</taxon>
        <taxon>Rosoideae incertae sedis</taxon>
        <taxon>Rosa</taxon>
    </lineage>
</organism>
<dbReference type="AlphaFoldDB" id="A0A2P6QU99"/>
<dbReference type="STRING" id="74649.A0A2P6QU99"/>
<keyword evidence="1" id="KW-1133">Transmembrane helix</keyword>